<protein>
    <recommendedName>
        <fullName evidence="3">N-acetyltransferase</fullName>
    </recommendedName>
</protein>
<evidence type="ECO:0000313" key="1">
    <source>
        <dbReference type="EMBL" id="GAA2215389.1"/>
    </source>
</evidence>
<organism evidence="1 2">
    <name type="scientific">Nonomuraea monospora</name>
    <dbReference type="NCBI Taxonomy" id="568818"/>
    <lineage>
        <taxon>Bacteria</taxon>
        <taxon>Bacillati</taxon>
        <taxon>Actinomycetota</taxon>
        <taxon>Actinomycetes</taxon>
        <taxon>Streptosporangiales</taxon>
        <taxon>Streptosporangiaceae</taxon>
        <taxon>Nonomuraea</taxon>
    </lineage>
</organism>
<proteinExistence type="predicted"/>
<dbReference type="EMBL" id="BAAAQX010000050">
    <property type="protein sequence ID" value="GAA2215389.1"/>
    <property type="molecule type" value="Genomic_DNA"/>
</dbReference>
<accession>A0ABN3D0S8</accession>
<dbReference type="InterPro" id="IPR016181">
    <property type="entry name" value="Acyl_CoA_acyltransferase"/>
</dbReference>
<keyword evidence="2" id="KW-1185">Reference proteome</keyword>
<evidence type="ECO:0008006" key="3">
    <source>
        <dbReference type="Google" id="ProtNLM"/>
    </source>
</evidence>
<dbReference type="SUPFAM" id="SSF55729">
    <property type="entry name" value="Acyl-CoA N-acyltransferases (Nat)"/>
    <property type="match status" value="1"/>
</dbReference>
<sequence>MPPGKMSAMAIRITTLAERPEFAATLWDMDNTWHEFMLQDPVADLYYALVKTAYPDHVLVADDDAEPGRLVARGYMTPFVSDGGELPDNGWDGVIRSGWLARERGLPTDAVSALEITVRRDLLGKGLSAVMLAALRGQAARLGHRELVAPVRPNLKHLEPHTPMAEYAFRTRADGLPHDAWLRVHVRAGGKIVKVAPRSMVVAGTAAEWRQWTGLPFDRSGAVEVPGALAPVHCDLVHDHAVYVEPNVWVSHPV</sequence>
<dbReference type="Proteomes" id="UP001499843">
    <property type="component" value="Unassembled WGS sequence"/>
</dbReference>
<evidence type="ECO:0000313" key="2">
    <source>
        <dbReference type="Proteomes" id="UP001499843"/>
    </source>
</evidence>
<name>A0ABN3D0S8_9ACTN</name>
<dbReference type="Gene3D" id="3.40.630.30">
    <property type="match status" value="1"/>
</dbReference>
<reference evidence="1 2" key="1">
    <citation type="journal article" date="2019" name="Int. J. Syst. Evol. Microbiol.">
        <title>The Global Catalogue of Microorganisms (GCM) 10K type strain sequencing project: providing services to taxonomists for standard genome sequencing and annotation.</title>
        <authorList>
            <consortium name="The Broad Institute Genomics Platform"/>
            <consortium name="The Broad Institute Genome Sequencing Center for Infectious Disease"/>
            <person name="Wu L."/>
            <person name="Ma J."/>
        </authorList>
    </citation>
    <scope>NUCLEOTIDE SEQUENCE [LARGE SCALE GENOMIC DNA]</scope>
    <source>
        <strain evidence="1 2">JCM 16114</strain>
    </source>
</reference>
<comment type="caution">
    <text evidence="1">The sequence shown here is derived from an EMBL/GenBank/DDBJ whole genome shotgun (WGS) entry which is preliminary data.</text>
</comment>
<gene>
    <name evidence="1" type="ORF">GCM10009850_108570</name>
</gene>